<evidence type="ECO:0000313" key="2">
    <source>
        <dbReference type="Proteomes" id="UP000887565"/>
    </source>
</evidence>
<protein>
    <submittedName>
        <fullName evidence="3">Uncharacterized protein</fullName>
    </submittedName>
</protein>
<accession>A0A915L3T0</accession>
<organism evidence="2 3">
    <name type="scientific">Romanomermis culicivorax</name>
    <name type="common">Nematode worm</name>
    <dbReference type="NCBI Taxonomy" id="13658"/>
    <lineage>
        <taxon>Eukaryota</taxon>
        <taxon>Metazoa</taxon>
        <taxon>Ecdysozoa</taxon>
        <taxon>Nematoda</taxon>
        <taxon>Enoplea</taxon>
        <taxon>Dorylaimia</taxon>
        <taxon>Mermithida</taxon>
        <taxon>Mermithoidea</taxon>
        <taxon>Mermithidae</taxon>
        <taxon>Romanomermis</taxon>
    </lineage>
</organism>
<dbReference type="WBParaSite" id="nRc.2.0.1.t45396-RA">
    <property type="protein sequence ID" value="nRc.2.0.1.t45396-RA"/>
    <property type="gene ID" value="nRc.2.0.1.g45396"/>
</dbReference>
<sequence length="165" mass="18060">ILKKSKGSQLTFSRGQPGVSRVSFASQQKHHFLPTITLKHTSSTLYIQLVRTGTDRETYDHNVQKEEPPSHNMTLHSMPKYSGSRSRGSVEPIGGGSVEPIGGGGKKFLSQVFPVNKKLFSFTLSCLQLSKVKQSFGKLPTTSKVNFSVALDAVRGRRKALIADS</sequence>
<dbReference type="AlphaFoldDB" id="A0A915L3T0"/>
<feature type="region of interest" description="Disordered" evidence="1">
    <location>
        <begin position="62"/>
        <end position="91"/>
    </location>
</feature>
<keyword evidence="2" id="KW-1185">Reference proteome</keyword>
<name>A0A915L3T0_ROMCU</name>
<evidence type="ECO:0000256" key="1">
    <source>
        <dbReference type="SAM" id="MobiDB-lite"/>
    </source>
</evidence>
<reference evidence="3" key="1">
    <citation type="submission" date="2022-11" db="UniProtKB">
        <authorList>
            <consortium name="WormBaseParasite"/>
        </authorList>
    </citation>
    <scope>IDENTIFICATION</scope>
</reference>
<evidence type="ECO:0000313" key="3">
    <source>
        <dbReference type="WBParaSite" id="nRc.2.0.1.t45396-RA"/>
    </source>
</evidence>
<dbReference type="Proteomes" id="UP000887565">
    <property type="component" value="Unplaced"/>
</dbReference>
<proteinExistence type="predicted"/>